<dbReference type="InterPro" id="IPR057027">
    <property type="entry name" value="TPR_mt"/>
</dbReference>
<reference evidence="4" key="1">
    <citation type="submission" date="2021-02" db="EMBL/GenBank/DDBJ databases">
        <authorList>
            <person name="Nowell W R."/>
        </authorList>
    </citation>
    <scope>NUCLEOTIDE SEQUENCE</scope>
</reference>
<dbReference type="GO" id="GO:0003730">
    <property type="term" value="F:mRNA 3'-UTR binding"/>
    <property type="evidence" value="ECO:0007669"/>
    <property type="project" value="TreeGrafter"/>
</dbReference>
<name>A0A8S3ILK2_9BILA</name>
<evidence type="ECO:0000259" key="3">
    <source>
        <dbReference type="Pfam" id="PF23276"/>
    </source>
</evidence>
<dbReference type="EMBL" id="CAJOBI010332813">
    <property type="protein sequence ID" value="CAF5201295.1"/>
    <property type="molecule type" value="Genomic_DNA"/>
</dbReference>
<feature type="domain" description="Pentatricopeptide repeat-containing protein-mitochondrial" evidence="3">
    <location>
        <begin position="134"/>
        <end position="228"/>
    </location>
</feature>
<accession>A0A8S3ILK2</accession>
<evidence type="ECO:0000313" key="5">
    <source>
        <dbReference type="Proteomes" id="UP000676336"/>
    </source>
</evidence>
<dbReference type="GO" id="GO:0005634">
    <property type="term" value="C:nucleus"/>
    <property type="evidence" value="ECO:0007669"/>
    <property type="project" value="TreeGrafter"/>
</dbReference>
<evidence type="ECO:0000313" key="4">
    <source>
        <dbReference type="EMBL" id="CAF5201295.1"/>
    </source>
</evidence>
<dbReference type="InterPro" id="IPR011990">
    <property type="entry name" value="TPR-like_helical_dom_sf"/>
</dbReference>
<dbReference type="InterPro" id="IPR033490">
    <property type="entry name" value="LRP130"/>
</dbReference>
<dbReference type="PROSITE" id="PS51375">
    <property type="entry name" value="PPR"/>
    <property type="match status" value="1"/>
</dbReference>
<dbReference type="InterPro" id="IPR002885">
    <property type="entry name" value="PPR_rpt"/>
</dbReference>
<dbReference type="GO" id="GO:0070129">
    <property type="term" value="P:regulation of mitochondrial translation"/>
    <property type="evidence" value="ECO:0007669"/>
    <property type="project" value="TreeGrafter"/>
</dbReference>
<dbReference type="Proteomes" id="UP000676336">
    <property type="component" value="Unassembled WGS sequence"/>
</dbReference>
<gene>
    <name evidence="4" type="ORF">SMN809_LOCUS75584</name>
</gene>
<dbReference type="PANTHER" id="PTHR46669">
    <property type="entry name" value="LEUCINE-RICH PPR MOTIF-CONTAINING PROTEIN, MITOCHONDRIAL"/>
    <property type="match status" value="1"/>
</dbReference>
<sequence length="255" mass="29412">IPSLKPTGRQQSDDIFLDLTTDYNRRRFVQSGLVSNAIKNINNAISERLSLLILTVAARCVHHVTPDKRVQLLEEAWKTLNDKKVRLTTRHYETYLSGLNENGFIFDADYYLKLIDAEKIQATPRLYSLLLTQYCREGNTDRAQNFLKMLKERNVSIDEDIFAALIVCQLKLGNDKGANDIIQIMKERGLQPTISTYKEILTALISEHKTEQFEYYFGQIESQQHQTSPSTVYIDAHFTVILLGQCISYKERPIF</sequence>
<organism evidence="4 5">
    <name type="scientific">Rotaria magnacalcarata</name>
    <dbReference type="NCBI Taxonomy" id="392030"/>
    <lineage>
        <taxon>Eukaryota</taxon>
        <taxon>Metazoa</taxon>
        <taxon>Spiralia</taxon>
        <taxon>Gnathifera</taxon>
        <taxon>Rotifera</taxon>
        <taxon>Eurotatoria</taxon>
        <taxon>Bdelloidea</taxon>
        <taxon>Philodinida</taxon>
        <taxon>Philodinidae</taxon>
        <taxon>Rotaria</taxon>
    </lineage>
</organism>
<keyword evidence="1" id="KW-0677">Repeat</keyword>
<protein>
    <recommendedName>
        <fullName evidence="3">Pentatricopeptide repeat-containing protein-mitochondrial domain-containing protein</fullName>
    </recommendedName>
</protein>
<dbReference type="AlphaFoldDB" id="A0A8S3ILK2"/>
<proteinExistence type="predicted"/>
<dbReference type="PANTHER" id="PTHR46669:SF1">
    <property type="entry name" value="LEUCINE-RICH PPR MOTIF-CONTAINING PROTEIN, MITOCHONDRIAL"/>
    <property type="match status" value="1"/>
</dbReference>
<feature type="non-terminal residue" evidence="4">
    <location>
        <position position="1"/>
    </location>
</feature>
<feature type="repeat" description="PPR" evidence="2">
    <location>
        <begin position="123"/>
        <end position="157"/>
    </location>
</feature>
<comment type="caution">
    <text evidence="4">The sequence shown here is derived from an EMBL/GenBank/DDBJ whole genome shotgun (WGS) entry which is preliminary data.</text>
</comment>
<evidence type="ECO:0000256" key="1">
    <source>
        <dbReference type="ARBA" id="ARBA00022737"/>
    </source>
</evidence>
<dbReference type="Gene3D" id="1.25.40.10">
    <property type="entry name" value="Tetratricopeptide repeat domain"/>
    <property type="match status" value="1"/>
</dbReference>
<evidence type="ECO:0000256" key="2">
    <source>
        <dbReference type="PROSITE-ProRule" id="PRU00708"/>
    </source>
</evidence>
<dbReference type="Pfam" id="PF23276">
    <property type="entry name" value="TPR_24"/>
    <property type="match status" value="1"/>
</dbReference>
<feature type="non-terminal residue" evidence="4">
    <location>
        <position position="255"/>
    </location>
</feature>
<dbReference type="GO" id="GO:0005739">
    <property type="term" value="C:mitochondrion"/>
    <property type="evidence" value="ECO:0007669"/>
    <property type="project" value="TreeGrafter"/>
</dbReference>